<evidence type="ECO:0000313" key="2">
    <source>
        <dbReference type="EMBL" id="KAJ7362417.1"/>
    </source>
</evidence>
<proteinExistence type="predicted"/>
<reference evidence="2" key="1">
    <citation type="submission" date="2023-03" db="EMBL/GenBank/DDBJ databases">
        <title>Massive genome expansion in bonnet fungi (Mycena s.s.) driven by repeated elements and novel gene families across ecological guilds.</title>
        <authorList>
            <consortium name="Lawrence Berkeley National Laboratory"/>
            <person name="Harder C.B."/>
            <person name="Miyauchi S."/>
            <person name="Viragh M."/>
            <person name="Kuo A."/>
            <person name="Thoen E."/>
            <person name="Andreopoulos B."/>
            <person name="Lu D."/>
            <person name="Skrede I."/>
            <person name="Drula E."/>
            <person name="Henrissat B."/>
            <person name="Morin E."/>
            <person name="Kohler A."/>
            <person name="Barry K."/>
            <person name="LaButti K."/>
            <person name="Morin E."/>
            <person name="Salamov A."/>
            <person name="Lipzen A."/>
            <person name="Mereny Z."/>
            <person name="Hegedus B."/>
            <person name="Baldrian P."/>
            <person name="Stursova M."/>
            <person name="Weitz H."/>
            <person name="Taylor A."/>
            <person name="Grigoriev I.V."/>
            <person name="Nagy L.G."/>
            <person name="Martin F."/>
            <person name="Kauserud H."/>
        </authorList>
    </citation>
    <scope>NUCLEOTIDE SEQUENCE</scope>
    <source>
        <strain evidence="2">CBHHK002</strain>
    </source>
</reference>
<gene>
    <name evidence="2" type="ORF">DFH08DRAFT_1024576</name>
</gene>
<organism evidence="2 3">
    <name type="scientific">Mycena albidolilacea</name>
    <dbReference type="NCBI Taxonomy" id="1033008"/>
    <lineage>
        <taxon>Eukaryota</taxon>
        <taxon>Fungi</taxon>
        <taxon>Dikarya</taxon>
        <taxon>Basidiomycota</taxon>
        <taxon>Agaricomycotina</taxon>
        <taxon>Agaricomycetes</taxon>
        <taxon>Agaricomycetidae</taxon>
        <taxon>Agaricales</taxon>
        <taxon>Marasmiineae</taxon>
        <taxon>Mycenaceae</taxon>
        <taxon>Mycena</taxon>
    </lineage>
</organism>
<feature type="compositionally biased region" description="Pro residues" evidence="1">
    <location>
        <begin position="216"/>
        <end position="225"/>
    </location>
</feature>
<name>A0AAD7ALI0_9AGAR</name>
<accession>A0AAD7ALI0</accession>
<dbReference type="AlphaFoldDB" id="A0AAD7ALI0"/>
<keyword evidence="3" id="KW-1185">Reference proteome</keyword>
<dbReference type="Proteomes" id="UP001218218">
    <property type="component" value="Unassembled WGS sequence"/>
</dbReference>
<sequence length="427" mass="47257">MRQLGRTKGVGGQQGDELLWKYLGDLDGLLPLPPVIMCEAKEHWELSLGGKKPAWRHLVSILMLRYPEDVGEGPEEAARVVKDGGRRKEGHHLWTGYTGGPQDGVGKPGHRNTYSVHSGKILAGLAIWCHTGHQARSAIIRHLVPDRLHFPDVLLALKDAGVGFNATHVNLGSPRRRRIPVRNHDENVPGTRTLAEPSARSLSQRRRHQLEIENRPQPPQTPPPTNKSQAQAACRCAEKEAQSAQMDVDARDYRSEQAGAHGPSRILQALANGILTPPPTQQLAVTRNNGLIIDFCIPSLALTLGPDQIPPPNRDNSAVNHAPLITGGRRVRQAVTRQLLMVACREYCDPESRHDFGPMEDVCPSCKALHWEEEKVVTPPKNARSPYGICCNHGKVALNKLKAPPEPLHRLFLGRDTQVQEFREHIT</sequence>
<evidence type="ECO:0000256" key="1">
    <source>
        <dbReference type="SAM" id="MobiDB-lite"/>
    </source>
</evidence>
<dbReference type="EMBL" id="JARIHO010000004">
    <property type="protein sequence ID" value="KAJ7362417.1"/>
    <property type="molecule type" value="Genomic_DNA"/>
</dbReference>
<comment type="caution">
    <text evidence="2">The sequence shown here is derived from an EMBL/GenBank/DDBJ whole genome shotgun (WGS) entry which is preliminary data.</text>
</comment>
<feature type="region of interest" description="Disordered" evidence="1">
    <location>
        <begin position="175"/>
        <end position="238"/>
    </location>
</feature>
<protein>
    <submittedName>
        <fullName evidence="2">Uncharacterized protein</fullName>
    </submittedName>
</protein>
<evidence type="ECO:0000313" key="3">
    <source>
        <dbReference type="Proteomes" id="UP001218218"/>
    </source>
</evidence>